<gene>
    <name evidence="2" type="ORF">KC669_04125</name>
</gene>
<name>A0A955RMB4_9BACT</name>
<protein>
    <submittedName>
        <fullName evidence="2">Uncharacterized protein</fullName>
    </submittedName>
</protein>
<organism evidence="2 3">
    <name type="scientific">Candidatus Dojkabacteria bacterium</name>
    <dbReference type="NCBI Taxonomy" id="2099670"/>
    <lineage>
        <taxon>Bacteria</taxon>
        <taxon>Candidatus Dojkabacteria</taxon>
    </lineage>
</organism>
<keyword evidence="1" id="KW-0812">Transmembrane</keyword>
<dbReference type="EMBL" id="JAGQLF010000062">
    <property type="protein sequence ID" value="MCA9387192.1"/>
    <property type="molecule type" value="Genomic_DNA"/>
</dbReference>
<comment type="caution">
    <text evidence="2">The sequence shown here is derived from an EMBL/GenBank/DDBJ whole genome shotgun (WGS) entry which is preliminary data.</text>
</comment>
<keyword evidence="1" id="KW-1133">Transmembrane helix</keyword>
<sequence>MNSSIDEFTVMQYTYDDGRNLHLFVTNKNQQPTDVIPNPITRSDSDEIMMGVADYFMNDKNGFVAFSNNLEVPETGLTHFALMFPANIEVNDNFDGGFMADRISKTYLESMKRMNLAIFGKDNVICEQGGLSAIVLSDNIRSDRMISLAQFEYSGRIINAAGINLERVYSKYEEQGSDGEFIEFLNRYVQIAIDSLIVERLKQVEVAINNEDTITCFASHVQQFGLNPQYTKDGSEVESEDLEFKIPNEIYSALLQISNNNMYEEFVEAYQLVNPNSDLIMSKQFYEEVLYPNAQQSLMEYVDGYDFEYISEFMDISGDNHFQSGGLFIAGLLAISGISIGGLLAFRASRKENQAKSSVNEETIVNVQALVHQVNEDIGIIDINTDYEELLSVINAIQNKREEIIKQIGDKYILSVAIKEGQISDFLGLGRPIELGPVPEILWRKREEVDVHNESEVNSWNEFIEELPKTLQNNLKLSYAKVIRQEVPRYSNVKGMKNATTEEIITNNAMIVVPTLTKGTKKELTQLIKDHHSGLKLEEIASQHRRLEKIGDLNSRAYILQNQIIIDEDNDGNLFFRSPEQ</sequence>
<reference evidence="2" key="1">
    <citation type="submission" date="2020-04" db="EMBL/GenBank/DDBJ databases">
        <authorList>
            <person name="Zhang T."/>
        </authorList>
    </citation>
    <scope>NUCLEOTIDE SEQUENCE</scope>
    <source>
        <strain evidence="2">HKST-UBA09</strain>
    </source>
</reference>
<reference evidence="2" key="2">
    <citation type="journal article" date="2021" name="Microbiome">
        <title>Successional dynamics and alternative stable states in a saline activated sludge microbial community over 9 years.</title>
        <authorList>
            <person name="Wang Y."/>
            <person name="Ye J."/>
            <person name="Ju F."/>
            <person name="Liu L."/>
            <person name="Boyd J.A."/>
            <person name="Deng Y."/>
            <person name="Parks D.H."/>
            <person name="Jiang X."/>
            <person name="Yin X."/>
            <person name="Woodcroft B.J."/>
            <person name="Tyson G.W."/>
            <person name="Hugenholtz P."/>
            <person name="Polz M.F."/>
            <person name="Zhang T."/>
        </authorList>
    </citation>
    <scope>NUCLEOTIDE SEQUENCE</scope>
    <source>
        <strain evidence="2">HKST-UBA09</strain>
    </source>
</reference>
<dbReference type="AlphaFoldDB" id="A0A955RMB4"/>
<evidence type="ECO:0000313" key="3">
    <source>
        <dbReference type="Proteomes" id="UP000714915"/>
    </source>
</evidence>
<accession>A0A955RMB4</accession>
<keyword evidence="1" id="KW-0472">Membrane</keyword>
<feature type="transmembrane region" description="Helical" evidence="1">
    <location>
        <begin position="325"/>
        <end position="346"/>
    </location>
</feature>
<evidence type="ECO:0000256" key="1">
    <source>
        <dbReference type="SAM" id="Phobius"/>
    </source>
</evidence>
<proteinExistence type="predicted"/>
<dbReference type="Proteomes" id="UP000714915">
    <property type="component" value="Unassembled WGS sequence"/>
</dbReference>
<evidence type="ECO:0000313" key="2">
    <source>
        <dbReference type="EMBL" id="MCA9387192.1"/>
    </source>
</evidence>